<feature type="region of interest" description="Disordered" evidence="1">
    <location>
        <begin position="127"/>
        <end position="162"/>
    </location>
</feature>
<comment type="caution">
    <text evidence="2">The sequence shown here is derived from an EMBL/GenBank/DDBJ whole genome shotgun (WGS) entry which is preliminary data.</text>
</comment>
<proteinExistence type="predicted"/>
<dbReference type="Proteomes" id="UP000240830">
    <property type="component" value="Unassembled WGS sequence"/>
</dbReference>
<protein>
    <submittedName>
        <fullName evidence="2">Uncharacterized protein</fullName>
    </submittedName>
</protein>
<organism evidence="2 3">
    <name type="scientific">Paramicrosporidium saccamoebae</name>
    <dbReference type="NCBI Taxonomy" id="1246581"/>
    <lineage>
        <taxon>Eukaryota</taxon>
        <taxon>Fungi</taxon>
        <taxon>Fungi incertae sedis</taxon>
        <taxon>Cryptomycota</taxon>
        <taxon>Cryptomycota incertae sedis</taxon>
        <taxon>Paramicrosporidium</taxon>
    </lineage>
</organism>
<evidence type="ECO:0000256" key="1">
    <source>
        <dbReference type="SAM" id="MobiDB-lite"/>
    </source>
</evidence>
<accession>A0A2H9THP7</accession>
<feature type="region of interest" description="Disordered" evidence="1">
    <location>
        <begin position="1"/>
        <end position="52"/>
    </location>
</feature>
<keyword evidence="3" id="KW-1185">Reference proteome</keyword>
<feature type="compositionally biased region" description="Basic and acidic residues" evidence="1">
    <location>
        <begin position="1"/>
        <end position="10"/>
    </location>
</feature>
<dbReference type="EMBL" id="MTSL01000179">
    <property type="protein sequence ID" value="PJF17271.1"/>
    <property type="molecule type" value="Genomic_DNA"/>
</dbReference>
<dbReference type="AlphaFoldDB" id="A0A2H9THP7"/>
<name>A0A2H9THP7_9FUNG</name>
<feature type="compositionally biased region" description="Polar residues" evidence="1">
    <location>
        <begin position="15"/>
        <end position="30"/>
    </location>
</feature>
<sequence>MPPKPKKDAADTFGEMTSNSKNESAAQVETETAVESRENATGYTVAGPSTSTTTQYYTPAQFLSSGYHAPHTAHAPTSGGYSVPLADSDYATFMAQHGGQVAPHVVYEAKRATRQMAHYFDVSQYKTQLDQGTAPVPPDPSTLPKRRPTKKELEQFRKRKEERKRIRNRWLFE</sequence>
<gene>
    <name evidence="2" type="ORF">PSACC_02896</name>
</gene>
<reference evidence="2 3" key="1">
    <citation type="submission" date="2016-10" db="EMBL/GenBank/DDBJ databases">
        <title>The genome of Paramicrosporidium saccamoebae is the missing link in understanding Cryptomycota and Microsporidia evolution.</title>
        <authorList>
            <person name="Quandt C.A."/>
            <person name="Beaudet D."/>
            <person name="Corsaro D."/>
            <person name="Michel R."/>
            <person name="Corradi N."/>
            <person name="James T."/>
        </authorList>
    </citation>
    <scope>NUCLEOTIDE SEQUENCE [LARGE SCALE GENOMIC DNA]</scope>
    <source>
        <strain evidence="2 3">KSL3</strain>
    </source>
</reference>
<evidence type="ECO:0000313" key="2">
    <source>
        <dbReference type="EMBL" id="PJF17271.1"/>
    </source>
</evidence>
<evidence type="ECO:0000313" key="3">
    <source>
        <dbReference type="Proteomes" id="UP000240830"/>
    </source>
</evidence>